<evidence type="ECO:0000313" key="3">
    <source>
        <dbReference type="Proteomes" id="UP000243937"/>
    </source>
</evidence>
<reference evidence="2 3" key="1">
    <citation type="journal article" date="2014" name="Int. J. Syst. Evol. Microbiol.">
        <title>Oceanisphaera profunda sp. nov., a marine bacterium isolated from deep-sea sediment, and emended description of the genus Oceanisphaera.</title>
        <authorList>
            <person name="Xu Z."/>
            <person name="Zhang X.Y."/>
            <person name="Su H.N."/>
            <person name="Yu Z.C."/>
            <person name="Liu C."/>
            <person name="Li H."/>
            <person name="Chen X.L."/>
            <person name="Song X.Y."/>
            <person name="Xie B.B."/>
            <person name="Qin Q.L."/>
            <person name="Zhou B.C."/>
            <person name="Shi M."/>
            <person name="Huang Y."/>
            <person name="Zhang Y.Z."/>
        </authorList>
    </citation>
    <scope>NUCLEOTIDE SEQUENCE [LARGE SCALE GENOMIC DNA]</scope>
    <source>
        <strain evidence="2 3">SM1222</strain>
    </source>
</reference>
<protein>
    <recommendedName>
        <fullName evidence="4">Lipoprotein</fullName>
    </recommendedName>
</protein>
<keyword evidence="1" id="KW-0732">Signal</keyword>
<feature type="signal peptide" evidence="1">
    <location>
        <begin position="1"/>
        <end position="24"/>
    </location>
</feature>
<feature type="chain" id="PRO_5013118506" description="Lipoprotein" evidence="1">
    <location>
        <begin position="25"/>
        <end position="115"/>
    </location>
</feature>
<dbReference type="EMBL" id="CP021377">
    <property type="protein sequence ID" value="ART84085.1"/>
    <property type="molecule type" value="Genomic_DNA"/>
</dbReference>
<sequence length="115" mass="12562">MVMQIKIGLLAVAVLALVGCFDNSGEPQVSQNEEAGLVNSAVIADFQGCSNDWYQQVDSQVVTGDGQGHGPDLGSNEWRSVVEFKLGIRGDSALADLNREEWCHYIYAHYIQDSD</sequence>
<accession>A0A1Y0DAA4</accession>
<dbReference type="AlphaFoldDB" id="A0A1Y0DAA4"/>
<evidence type="ECO:0008006" key="4">
    <source>
        <dbReference type="Google" id="ProtNLM"/>
    </source>
</evidence>
<gene>
    <name evidence="2" type="ORF">CBP31_14820</name>
</gene>
<evidence type="ECO:0000256" key="1">
    <source>
        <dbReference type="SAM" id="SignalP"/>
    </source>
</evidence>
<dbReference type="PROSITE" id="PS51257">
    <property type="entry name" value="PROKAR_LIPOPROTEIN"/>
    <property type="match status" value="1"/>
</dbReference>
<organism evidence="2 3">
    <name type="scientific">Oceanisphaera profunda</name>
    <dbReference type="NCBI Taxonomy" id="1416627"/>
    <lineage>
        <taxon>Bacteria</taxon>
        <taxon>Pseudomonadati</taxon>
        <taxon>Pseudomonadota</taxon>
        <taxon>Gammaproteobacteria</taxon>
        <taxon>Aeromonadales</taxon>
        <taxon>Aeromonadaceae</taxon>
        <taxon>Oceanisphaera</taxon>
    </lineage>
</organism>
<proteinExistence type="predicted"/>
<dbReference type="Proteomes" id="UP000243937">
    <property type="component" value="Chromosome"/>
</dbReference>
<keyword evidence="3" id="KW-1185">Reference proteome</keyword>
<evidence type="ECO:0000313" key="2">
    <source>
        <dbReference type="EMBL" id="ART84085.1"/>
    </source>
</evidence>
<name>A0A1Y0DAA4_9GAMM</name>
<dbReference type="KEGG" id="opf:CBP31_14820"/>